<proteinExistence type="predicted"/>
<accession>A0AAW9NTA8</accession>
<dbReference type="NCBIfam" id="TIGR02327">
    <property type="entry name" value="int_mem_ywzB"/>
    <property type="match status" value="1"/>
</dbReference>
<keyword evidence="1" id="KW-0472">Membrane</keyword>
<dbReference type="InterPro" id="IPR009526">
    <property type="entry name" value="DUF1146"/>
</dbReference>
<evidence type="ECO:0000313" key="2">
    <source>
        <dbReference type="EMBL" id="MEC1177715.1"/>
    </source>
</evidence>
<dbReference type="Proteomes" id="UP001344888">
    <property type="component" value="Unassembled WGS sequence"/>
</dbReference>
<dbReference type="RefSeq" id="WP_326122165.1">
    <property type="nucleotide sequence ID" value="NZ_JARSFG010000006.1"/>
</dbReference>
<dbReference type="Pfam" id="PF06612">
    <property type="entry name" value="DUF1146"/>
    <property type="match status" value="1"/>
</dbReference>
<dbReference type="EMBL" id="JARSFG010000006">
    <property type="protein sequence ID" value="MEC1177715.1"/>
    <property type="molecule type" value="Genomic_DNA"/>
</dbReference>
<keyword evidence="1" id="KW-1133">Transmembrane helix</keyword>
<comment type="caution">
    <text evidence="2">The sequence shown here is derived from an EMBL/GenBank/DDBJ whole genome shotgun (WGS) entry which is preliminary data.</text>
</comment>
<gene>
    <name evidence="2" type="ORF">P9B03_04400</name>
</gene>
<reference evidence="2 3" key="1">
    <citation type="submission" date="2023-03" db="EMBL/GenBank/DDBJ databases">
        <title>Bacillus Genome Sequencing.</title>
        <authorList>
            <person name="Dunlap C."/>
        </authorList>
    </citation>
    <scope>NUCLEOTIDE SEQUENCE [LARGE SCALE GENOMIC DNA]</scope>
    <source>
        <strain evidence="2 3">B-59205</strain>
    </source>
</reference>
<sequence length="80" mass="9384">MDFYMEIGQQALFGLASHIFFIAVAFYALQAFRFDQLFKKGRTFQIQLVYILFSIVIGSAVSNFFITFSQWSRSLVYIFQ</sequence>
<dbReference type="AlphaFoldDB" id="A0AAW9NTA8"/>
<feature type="transmembrane region" description="Helical" evidence="1">
    <location>
        <begin position="12"/>
        <end position="32"/>
    </location>
</feature>
<keyword evidence="3" id="KW-1185">Reference proteome</keyword>
<name>A0AAW9NTA8_9BACL</name>
<evidence type="ECO:0000313" key="3">
    <source>
        <dbReference type="Proteomes" id="UP001344888"/>
    </source>
</evidence>
<feature type="transmembrane region" description="Helical" evidence="1">
    <location>
        <begin position="44"/>
        <end position="66"/>
    </location>
</feature>
<keyword evidence="1" id="KW-0812">Transmembrane</keyword>
<evidence type="ECO:0000256" key="1">
    <source>
        <dbReference type="SAM" id="Phobius"/>
    </source>
</evidence>
<organism evidence="2 3">
    <name type="scientific">Metasolibacillus meyeri</name>
    <dbReference type="NCBI Taxonomy" id="1071052"/>
    <lineage>
        <taxon>Bacteria</taxon>
        <taxon>Bacillati</taxon>
        <taxon>Bacillota</taxon>
        <taxon>Bacilli</taxon>
        <taxon>Bacillales</taxon>
        <taxon>Caryophanaceae</taxon>
        <taxon>Metasolibacillus</taxon>
    </lineage>
</organism>
<protein>
    <submittedName>
        <fullName evidence="2">DUF1146 family protein</fullName>
    </submittedName>
</protein>